<feature type="region of interest" description="Disordered" evidence="2">
    <location>
        <begin position="475"/>
        <end position="494"/>
    </location>
</feature>
<accession>A0A1B6GJV3</accession>
<proteinExistence type="predicted"/>
<feature type="compositionally biased region" description="Pro residues" evidence="2">
    <location>
        <begin position="625"/>
        <end position="636"/>
    </location>
</feature>
<feature type="compositionally biased region" description="Basic and acidic residues" evidence="2">
    <location>
        <begin position="1"/>
        <end position="10"/>
    </location>
</feature>
<feature type="coiled-coil region" evidence="1">
    <location>
        <begin position="349"/>
        <end position="376"/>
    </location>
</feature>
<sequence>MSNVEEKQFEESSTADVGVEDVIPESQLYVSDTERPTVEPETAATGEVEESQIQNVADTEPVLPLSELQSSCDTYMSQQNHMRIQRIDKCLIITSRLDSEEVNDLEEDGHEEVVAEMDKPAETDKAVETDKSAEMDKSAETDKSVEIDKSAETSAINSSLEVEPNDSLHNISLPAAQLPEEQSTNSTLAQDLSQDVLQESMELDNNTPKKLPLRKRKERSDDSSPSPKKFKQEDAPVLETSEDKNTSEEKSSFEVIYEGSGTKQEEGQVVNISSTPEKTIIINDSQEFSLRIDETSPPQVSEEKMKDSQGESFSWKSHDNEKMSSPSQSYLSQKSASSWTSHKDIEDRYQTRDKLIEDLRKENEHLRKKLAQFGGSISPEAKTSNAVGEVKTRTVTDERLTSSLIQWTIDDKTNKVLAAELKQISVVEELQGDKPGRYSITSSVSTKTSSSGGSVGLPGPFPLPGYTHRTRLSVMSSVSTSTSGSNNTKPGWDGPFLKPLLPAGKTAVTITCSCCGFLYPPVDKVSSPIMNGSPKLSEEEEAEVKSLSPKRSKKVSISSAGASSGPLEEETSSSSLTGSQPQPQAASTPTPSKGRGRGRRNGSVQRTPKNGVAKSVKPKSSLPLTPIPSEPSPKSK</sequence>
<feature type="compositionally biased region" description="Low complexity" evidence="2">
    <location>
        <begin position="324"/>
        <end position="338"/>
    </location>
</feature>
<dbReference type="EMBL" id="GECZ01007098">
    <property type="protein sequence ID" value="JAS62671.1"/>
    <property type="molecule type" value="Transcribed_RNA"/>
</dbReference>
<feature type="region of interest" description="Disordered" evidence="2">
    <location>
        <begin position="101"/>
        <end position="343"/>
    </location>
</feature>
<evidence type="ECO:0000256" key="2">
    <source>
        <dbReference type="SAM" id="MobiDB-lite"/>
    </source>
</evidence>
<evidence type="ECO:0000313" key="3">
    <source>
        <dbReference type="EMBL" id="JAS62671.1"/>
    </source>
</evidence>
<feature type="compositionally biased region" description="Low complexity" evidence="2">
    <location>
        <begin position="475"/>
        <end position="485"/>
    </location>
</feature>
<reference evidence="3" key="1">
    <citation type="submission" date="2015-11" db="EMBL/GenBank/DDBJ databases">
        <title>De novo transcriptome assembly of four potential Pierce s Disease insect vectors from Arizona vineyards.</title>
        <authorList>
            <person name="Tassone E.E."/>
        </authorList>
    </citation>
    <scope>NUCLEOTIDE SEQUENCE</scope>
</reference>
<feature type="compositionally biased region" description="Acidic residues" evidence="2">
    <location>
        <begin position="101"/>
        <end position="110"/>
    </location>
</feature>
<name>A0A1B6GJV3_9HEMI</name>
<feature type="compositionally biased region" description="Basic and acidic residues" evidence="2">
    <location>
        <begin position="111"/>
        <end position="151"/>
    </location>
</feature>
<feature type="compositionally biased region" description="Basic and acidic residues" evidence="2">
    <location>
        <begin position="241"/>
        <end position="252"/>
    </location>
</feature>
<feature type="compositionally biased region" description="Low complexity" evidence="2">
    <location>
        <begin position="572"/>
        <end position="592"/>
    </location>
</feature>
<protein>
    <submittedName>
        <fullName evidence="3">Uncharacterized protein</fullName>
    </submittedName>
</protein>
<feature type="compositionally biased region" description="Polar residues" evidence="2">
    <location>
        <begin position="180"/>
        <end position="197"/>
    </location>
</feature>
<feature type="region of interest" description="Disordered" evidence="2">
    <location>
        <begin position="1"/>
        <end position="58"/>
    </location>
</feature>
<organism evidence="3">
    <name type="scientific">Cuerna arida</name>
    <dbReference type="NCBI Taxonomy" id="1464854"/>
    <lineage>
        <taxon>Eukaryota</taxon>
        <taxon>Metazoa</taxon>
        <taxon>Ecdysozoa</taxon>
        <taxon>Arthropoda</taxon>
        <taxon>Hexapoda</taxon>
        <taxon>Insecta</taxon>
        <taxon>Pterygota</taxon>
        <taxon>Neoptera</taxon>
        <taxon>Paraneoptera</taxon>
        <taxon>Hemiptera</taxon>
        <taxon>Auchenorrhyncha</taxon>
        <taxon>Membracoidea</taxon>
        <taxon>Cicadellidae</taxon>
        <taxon>Cicadellinae</taxon>
        <taxon>Proconiini</taxon>
        <taxon>Cuerna</taxon>
    </lineage>
</organism>
<feature type="region of interest" description="Disordered" evidence="2">
    <location>
        <begin position="530"/>
        <end position="636"/>
    </location>
</feature>
<dbReference type="AlphaFoldDB" id="A0A1B6GJV3"/>
<feature type="compositionally biased region" description="Polar residues" evidence="2">
    <location>
        <begin position="270"/>
        <end position="288"/>
    </location>
</feature>
<keyword evidence="1" id="KW-0175">Coiled coil</keyword>
<gene>
    <name evidence="3" type="ORF">g.12326</name>
</gene>
<evidence type="ECO:0000256" key="1">
    <source>
        <dbReference type="SAM" id="Coils"/>
    </source>
</evidence>